<evidence type="ECO:0000313" key="1">
    <source>
        <dbReference type="EMBL" id="KAH8024201.1"/>
    </source>
</evidence>
<evidence type="ECO:0000313" key="2">
    <source>
        <dbReference type="Proteomes" id="UP000821866"/>
    </source>
</evidence>
<keyword evidence="2" id="KW-1185">Reference proteome</keyword>
<proteinExistence type="predicted"/>
<name>A0A9J6DQJ4_RHIMP</name>
<reference evidence="1" key="1">
    <citation type="journal article" date="2020" name="Cell">
        <title>Large-Scale Comparative Analyses of Tick Genomes Elucidate Their Genetic Diversity and Vector Capacities.</title>
        <authorList>
            <consortium name="Tick Genome and Microbiome Consortium (TIGMIC)"/>
            <person name="Jia N."/>
            <person name="Wang J."/>
            <person name="Shi W."/>
            <person name="Du L."/>
            <person name="Sun Y."/>
            <person name="Zhan W."/>
            <person name="Jiang J.F."/>
            <person name="Wang Q."/>
            <person name="Zhang B."/>
            <person name="Ji P."/>
            <person name="Bell-Sakyi L."/>
            <person name="Cui X.M."/>
            <person name="Yuan T.T."/>
            <person name="Jiang B.G."/>
            <person name="Yang W.F."/>
            <person name="Lam T.T."/>
            <person name="Chang Q.C."/>
            <person name="Ding S.J."/>
            <person name="Wang X.J."/>
            <person name="Zhu J.G."/>
            <person name="Ruan X.D."/>
            <person name="Zhao L."/>
            <person name="Wei J.T."/>
            <person name="Ye R.Z."/>
            <person name="Que T.C."/>
            <person name="Du C.H."/>
            <person name="Zhou Y.H."/>
            <person name="Cheng J.X."/>
            <person name="Dai P.F."/>
            <person name="Guo W.B."/>
            <person name="Han X.H."/>
            <person name="Huang E.J."/>
            <person name="Li L.F."/>
            <person name="Wei W."/>
            <person name="Gao Y.C."/>
            <person name="Liu J.Z."/>
            <person name="Shao H.Z."/>
            <person name="Wang X."/>
            <person name="Wang C.C."/>
            <person name="Yang T.C."/>
            <person name="Huo Q.B."/>
            <person name="Li W."/>
            <person name="Chen H.Y."/>
            <person name="Chen S.E."/>
            <person name="Zhou L.G."/>
            <person name="Ni X.B."/>
            <person name="Tian J.H."/>
            <person name="Sheng Y."/>
            <person name="Liu T."/>
            <person name="Pan Y.S."/>
            <person name="Xia L.Y."/>
            <person name="Li J."/>
            <person name="Zhao F."/>
            <person name="Cao W.C."/>
        </authorList>
    </citation>
    <scope>NUCLEOTIDE SEQUENCE</scope>
    <source>
        <strain evidence="1">Rmic-2018</strain>
    </source>
</reference>
<dbReference type="EMBL" id="JABSTU010000008">
    <property type="protein sequence ID" value="KAH8024201.1"/>
    <property type="molecule type" value="Genomic_DNA"/>
</dbReference>
<dbReference type="Proteomes" id="UP000821866">
    <property type="component" value="Chromosome 6"/>
</dbReference>
<reference evidence="1" key="2">
    <citation type="submission" date="2021-09" db="EMBL/GenBank/DDBJ databases">
        <authorList>
            <person name="Jia N."/>
            <person name="Wang J."/>
            <person name="Shi W."/>
            <person name="Du L."/>
            <person name="Sun Y."/>
            <person name="Zhan W."/>
            <person name="Jiang J."/>
            <person name="Wang Q."/>
            <person name="Zhang B."/>
            <person name="Ji P."/>
            <person name="Sakyi L.B."/>
            <person name="Cui X."/>
            <person name="Yuan T."/>
            <person name="Jiang B."/>
            <person name="Yang W."/>
            <person name="Lam T.T.-Y."/>
            <person name="Chang Q."/>
            <person name="Ding S."/>
            <person name="Wang X."/>
            <person name="Zhu J."/>
            <person name="Ruan X."/>
            <person name="Zhao L."/>
            <person name="Wei J."/>
            <person name="Que T."/>
            <person name="Du C."/>
            <person name="Cheng J."/>
            <person name="Dai P."/>
            <person name="Han X."/>
            <person name="Huang E."/>
            <person name="Gao Y."/>
            <person name="Liu J."/>
            <person name="Shao H."/>
            <person name="Ye R."/>
            <person name="Li L."/>
            <person name="Wei W."/>
            <person name="Wang X."/>
            <person name="Wang C."/>
            <person name="Huo Q."/>
            <person name="Li W."/>
            <person name="Guo W."/>
            <person name="Chen H."/>
            <person name="Chen S."/>
            <person name="Zhou L."/>
            <person name="Zhou L."/>
            <person name="Ni X."/>
            <person name="Tian J."/>
            <person name="Zhou Y."/>
            <person name="Sheng Y."/>
            <person name="Liu T."/>
            <person name="Pan Y."/>
            <person name="Xia L."/>
            <person name="Li J."/>
            <person name="Zhao F."/>
            <person name="Cao W."/>
        </authorList>
    </citation>
    <scope>NUCLEOTIDE SEQUENCE</scope>
    <source>
        <strain evidence="1">Rmic-2018</strain>
        <tissue evidence="1">Larvae</tissue>
    </source>
</reference>
<organism evidence="1 2">
    <name type="scientific">Rhipicephalus microplus</name>
    <name type="common">Cattle tick</name>
    <name type="synonym">Boophilus microplus</name>
    <dbReference type="NCBI Taxonomy" id="6941"/>
    <lineage>
        <taxon>Eukaryota</taxon>
        <taxon>Metazoa</taxon>
        <taxon>Ecdysozoa</taxon>
        <taxon>Arthropoda</taxon>
        <taxon>Chelicerata</taxon>
        <taxon>Arachnida</taxon>
        <taxon>Acari</taxon>
        <taxon>Parasitiformes</taxon>
        <taxon>Ixodida</taxon>
        <taxon>Ixodoidea</taxon>
        <taxon>Ixodidae</taxon>
        <taxon>Rhipicephalinae</taxon>
        <taxon>Rhipicephalus</taxon>
        <taxon>Boophilus</taxon>
    </lineage>
</organism>
<protein>
    <submittedName>
        <fullName evidence="1">Uncharacterized protein</fullName>
    </submittedName>
</protein>
<sequence>MTACLGPPQAKEDIVRANETQNIFGISTLPAGNAESYAKVKQICVGEQLHEAPTCVTLSGDTCRGFVRGIDPDLSDDRIGELFVHAKNLKVF</sequence>
<gene>
    <name evidence="1" type="ORF">HPB51_022262</name>
</gene>
<dbReference type="AlphaFoldDB" id="A0A9J6DQJ4"/>
<comment type="caution">
    <text evidence="1">The sequence shown here is derived from an EMBL/GenBank/DDBJ whole genome shotgun (WGS) entry which is preliminary data.</text>
</comment>
<accession>A0A9J6DQJ4</accession>